<dbReference type="Gene3D" id="4.10.240.10">
    <property type="entry name" value="Zn(2)-C6 fungal-type DNA-binding domain"/>
    <property type="match status" value="1"/>
</dbReference>
<dbReference type="GO" id="GO:0008270">
    <property type="term" value="F:zinc ion binding"/>
    <property type="evidence" value="ECO:0007669"/>
    <property type="project" value="InterPro"/>
</dbReference>
<dbReference type="PROSITE" id="PS00463">
    <property type="entry name" value="ZN2_CY6_FUNGAL_1"/>
    <property type="match status" value="1"/>
</dbReference>
<feature type="compositionally biased region" description="Polar residues" evidence="1">
    <location>
        <begin position="34"/>
        <end position="44"/>
    </location>
</feature>
<dbReference type="CDD" id="cd00067">
    <property type="entry name" value="GAL4"/>
    <property type="match status" value="1"/>
</dbReference>
<protein>
    <recommendedName>
        <fullName evidence="2">Zn(2)-C6 fungal-type domain-containing protein</fullName>
    </recommendedName>
</protein>
<dbReference type="GO" id="GO:0000981">
    <property type="term" value="F:DNA-binding transcription factor activity, RNA polymerase II-specific"/>
    <property type="evidence" value="ECO:0007669"/>
    <property type="project" value="InterPro"/>
</dbReference>
<organism evidence="3 4">
    <name type="scientific">Mycena albidolilacea</name>
    <dbReference type="NCBI Taxonomy" id="1033008"/>
    <lineage>
        <taxon>Eukaryota</taxon>
        <taxon>Fungi</taxon>
        <taxon>Dikarya</taxon>
        <taxon>Basidiomycota</taxon>
        <taxon>Agaricomycotina</taxon>
        <taxon>Agaricomycetes</taxon>
        <taxon>Agaricomycetidae</taxon>
        <taxon>Agaricales</taxon>
        <taxon>Marasmiineae</taxon>
        <taxon>Mycenaceae</taxon>
        <taxon>Mycena</taxon>
    </lineage>
</organism>
<dbReference type="Pfam" id="PF00172">
    <property type="entry name" value="Zn_clus"/>
    <property type="match status" value="1"/>
</dbReference>
<sequence>MFHPRLPKVSLTTNGIPLTLQYISGCCVARHYSSMSPTPPSETDTQTKRKPQPISSLVKRRRRTIMACSNCRRRKIRCLTSEQPPRNPCTYCQRKRLDCEYLAVDYPDDFLSISPGNPAAVDLPKCEAGSASPPAAGTTLWKAPVTAAHFSAVPPNPRTQHSTPSPPGSNQSSPEDPAFRPLPILRMSSPDRPRMPVHPEYFNSTLAASGALRHPRPQHAPPSKNHPYDIQALHAFQYLSTHAGHGHHSHSPLPASPSSSPEFFENYVQMPPLDYTPEPEYLWHPGAFPG</sequence>
<name>A0AAD6YZ25_9AGAR</name>
<feature type="compositionally biased region" description="Polar residues" evidence="1">
    <location>
        <begin position="158"/>
        <end position="174"/>
    </location>
</feature>
<feature type="region of interest" description="Disordered" evidence="1">
    <location>
        <begin position="34"/>
        <end position="56"/>
    </location>
</feature>
<evidence type="ECO:0000313" key="4">
    <source>
        <dbReference type="Proteomes" id="UP001218218"/>
    </source>
</evidence>
<evidence type="ECO:0000259" key="2">
    <source>
        <dbReference type="PROSITE" id="PS50048"/>
    </source>
</evidence>
<accession>A0AAD6YZ25</accession>
<dbReference type="Proteomes" id="UP001218218">
    <property type="component" value="Unassembled WGS sequence"/>
</dbReference>
<gene>
    <name evidence="3" type="ORF">DFH08DRAFT_102301</name>
</gene>
<dbReference type="InterPro" id="IPR001138">
    <property type="entry name" value="Zn2Cys6_DnaBD"/>
</dbReference>
<evidence type="ECO:0000313" key="3">
    <source>
        <dbReference type="EMBL" id="KAJ7301498.1"/>
    </source>
</evidence>
<dbReference type="InterPro" id="IPR036864">
    <property type="entry name" value="Zn2-C6_fun-type_DNA-bd_sf"/>
</dbReference>
<dbReference type="PROSITE" id="PS50048">
    <property type="entry name" value="ZN2_CY6_FUNGAL_2"/>
    <property type="match status" value="1"/>
</dbReference>
<evidence type="ECO:0000256" key="1">
    <source>
        <dbReference type="SAM" id="MobiDB-lite"/>
    </source>
</evidence>
<dbReference type="EMBL" id="JARIHO010000133">
    <property type="protein sequence ID" value="KAJ7301498.1"/>
    <property type="molecule type" value="Genomic_DNA"/>
</dbReference>
<dbReference type="SUPFAM" id="SSF57701">
    <property type="entry name" value="Zn2/Cys6 DNA-binding domain"/>
    <property type="match status" value="1"/>
</dbReference>
<feature type="domain" description="Zn(2)-C6 fungal-type" evidence="2">
    <location>
        <begin position="67"/>
        <end position="101"/>
    </location>
</feature>
<comment type="caution">
    <text evidence="3">The sequence shown here is derived from an EMBL/GenBank/DDBJ whole genome shotgun (WGS) entry which is preliminary data.</text>
</comment>
<dbReference type="AlphaFoldDB" id="A0AAD6YZ25"/>
<reference evidence="3" key="1">
    <citation type="submission" date="2023-03" db="EMBL/GenBank/DDBJ databases">
        <title>Massive genome expansion in bonnet fungi (Mycena s.s.) driven by repeated elements and novel gene families across ecological guilds.</title>
        <authorList>
            <consortium name="Lawrence Berkeley National Laboratory"/>
            <person name="Harder C.B."/>
            <person name="Miyauchi S."/>
            <person name="Viragh M."/>
            <person name="Kuo A."/>
            <person name="Thoen E."/>
            <person name="Andreopoulos B."/>
            <person name="Lu D."/>
            <person name="Skrede I."/>
            <person name="Drula E."/>
            <person name="Henrissat B."/>
            <person name="Morin E."/>
            <person name="Kohler A."/>
            <person name="Barry K."/>
            <person name="LaButti K."/>
            <person name="Morin E."/>
            <person name="Salamov A."/>
            <person name="Lipzen A."/>
            <person name="Mereny Z."/>
            <person name="Hegedus B."/>
            <person name="Baldrian P."/>
            <person name="Stursova M."/>
            <person name="Weitz H."/>
            <person name="Taylor A."/>
            <person name="Grigoriev I.V."/>
            <person name="Nagy L.G."/>
            <person name="Martin F."/>
            <person name="Kauserud H."/>
        </authorList>
    </citation>
    <scope>NUCLEOTIDE SEQUENCE</scope>
    <source>
        <strain evidence="3">CBHHK002</strain>
    </source>
</reference>
<proteinExistence type="predicted"/>
<feature type="region of interest" description="Disordered" evidence="1">
    <location>
        <begin position="150"/>
        <end position="198"/>
    </location>
</feature>
<keyword evidence="4" id="KW-1185">Reference proteome</keyword>